<proteinExistence type="predicted"/>
<feature type="region of interest" description="Disordered" evidence="1">
    <location>
        <begin position="1"/>
        <end position="31"/>
    </location>
</feature>
<evidence type="ECO:0000256" key="1">
    <source>
        <dbReference type="SAM" id="MobiDB-lite"/>
    </source>
</evidence>
<evidence type="ECO:0000313" key="3">
    <source>
        <dbReference type="Proteomes" id="UP000271548"/>
    </source>
</evidence>
<evidence type="ECO:0008006" key="4">
    <source>
        <dbReference type="Google" id="ProtNLM"/>
    </source>
</evidence>
<dbReference type="Proteomes" id="UP000271548">
    <property type="component" value="Unassembled WGS sequence"/>
</dbReference>
<name>A0ABX9RJV0_9ACTN</name>
<protein>
    <recommendedName>
        <fullName evidence="4">WXG100 family type VII secretion target</fullName>
    </recommendedName>
</protein>
<comment type="caution">
    <text evidence="2">The sequence shown here is derived from an EMBL/GenBank/DDBJ whole genome shotgun (WGS) entry which is preliminary data.</text>
</comment>
<organism evidence="2 3">
    <name type="scientific">Micromonospora musae</name>
    <dbReference type="NCBI Taxonomy" id="1894970"/>
    <lineage>
        <taxon>Bacteria</taxon>
        <taxon>Bacillati</taxon>
        <taxon>Actinomycetota</taxon>
        <taxon>Actinomycetes</taxon>
        <taxon>Micromonosporales</taxon>
        <taxon>Micromonosporaceae</taxon>
        <taxon>Micromonospora</taxon>
    </lineage>
</organism>
<reference evidence="2 3" key="1">
    <citation type="submission" date="2018-09" db="EMBL/GenBank/DDBJ databases">
        <title>Micromonospora sp. nov. MS1-9, isolated from a root of Musa sp.</title>
        <authorList>
            <person name="Kuncharoen N."/>
            <person name="Kudo T."/>
            <person name="Ohkuma M."/>
            <person name="Yuki M."/>
            <person name="Tanasupawat S."/>
        </authorList>
    </citation>
    <scope>NUCLEOTIDE SEQUENCE [LARGE SCALE GENOMIC DNA]</scope>
    <source>
        <strain evidence="2 3">NGC1-4</strain>
    </source>
</reference>
<sequence>MQSFRTGRVLYDDRRPTASAGSGPIAVPTSAAPDTASQRFTASAASSVPAFYLLIFIGSPDEGHHRSLAPGTTHADATQQGPNLVNIFDTLLRRVTRKRLCVSGDSVADLDAVDVDPSELRGIAAGVAEVGEGLTRAGSTRSATLVPLGGGGLTADAAQSAREVWEAFVRRLGDSVSAVASDLRSAADSYDVSDGESADLIRQSGRVPR</sequence>
<keyword evidence="3" id="KW-1185">Reference proteome</keyword>
<dbReference type="EMBL" id="RAZS01000001">
    <property type="protein sequence ID" value="RKN24183.1"/>
    <property type="molecule type" value="Genomic_DNA"/>
</dbReference>
<accession>A0ABX9RJV0</accession>
<evidence type="ECO:0000313" key="2">
    <source>
        <dbReference type="EMBL" id="RKN24183.1"/>
    </source>
</evidence>
<gene>
    <name evidence="2" type="ORF">D7147_04145</name>
</gene>